<evidence type="ECO:0000313" key="3">
    <source>
        <dbReference type="EMBL" id="KKU58214.1"/>
    </source>
</evidence>
<comment type="caution">
    <text evidence="3">The sequence shown here is derived from an EMBL/GenBank/DDBJ whole genome shotgun (WGS) entry which is preliminary data.</text>
</comment>
<evidence type="ECO:0000259" key="2">
    <source>
        <dbReference type="Pfam" id="PF04892"/>
    </source>
</evidence>
<sequence>MSIRRRIRYWLPTILWAVLIFSFSAQPTFSTTPVHWRDFVVKKSAHLFVYAVLALLIYRSLKLTTRYPKSYLFLFTLILVVLYAVSDEFHQTFSLGRTPTLRDVLIDIVGGLTGLIVKTKIGSSVS</sequence>
<reference evidence="3 4" key="1">
    <citation type="journal article" date="2015" name="Nature">
        <title>rRNA introns, odd ribosomes, and small enigmatic genomes across a large radiation of phyla.</title>
        <authorList>
            <person name="Brown C.T."/>
            <person name="Hug L.A."/>
            <person name="Thomas B.C."/>
            <person name="Sharon I."/>
            <person name="Castelle C.J."/>
            <person name="Singh A."/>
            <person name="Wilkins M.J."/>
            <person name="Williams K.H."/>
            <person name="Banfield J.F."/>
        </authorList>
    </citation>
    <scope>NUCLEOTIDE SEQUENCE [LARGE SCALE GENOMIC DNA]</scope>
</reference>
<keyword evidence="1" id="KW-0472">Membrane</keyword>
<dbReference type="EMBL" id="LCNO01000005">
    <property type="protein sequence ID" value="KKU58214.1"/>
    <property type="molecule type" value="Genomic_DNA"/>
</dbReference>
<keyword evidence="1" id="KW-0812">Transmembrane</keyword>
<proteinExistence type="predicted"/>
<name>A0A0G1RLM2_9BACT</name>
<gene>
    <name evidence="3" type="ORF">UX80_C0005G0034</name>
</gene>
<dbReference type="NCBIfam" id="NF037970">
    <property type="entry name" value="vanZ_1"/>
    <property type="match status" value="1"/>
</dbReference>
<organism evidence="3 4">
    <name type="scientific">Candidatus Amesbacteria bacterium GW2011_GWA2_47_11b</name>
    <dbReference type="NCBI Taxonomy" id="1618358"/>
    <lineage>
        <taxon>Bacteria</taxon>
        <taxon>Candidatus Amesiibacteriota</taxon>
    </lineage>
</organism>
<feature type="transmembrane region" description="Helical" evidence="1">
    <location>
        <begin position="40"/>
        <end position="58"/>
    </location>
</feature>
<dbReference type="Pfam" id="PF04892">
    <property type="entry name" value="VanZ"/>
    <property type="match status" value="1"/>
</dbReference>
<keyword evidence="1" id="KW-1133">Transmembrane helix</keyword>
<dbReference type="Proteomes" id="UP000034307">
    <property type="component" value="Unassembled WGS sequence"/>
</dbReference>
<dbReference type="STRING" id="1618358.UX80_C0005G0034"/>
<feature type="domain" description="VanZ-like" evidence="2">
    <location>
        <begin position="11"/>
        <end position="117"/>
    </location>
</feature>
<feature type="transmembrane region" description="Helical" evidence="1">
    <location>
        <begin position="70"/>
        <end position="86"/>
    </location>
</feature>
<evidence type="ECO:0000256" key="1">
    <source>
        <dbReference type="SAM" id="Phobius"/>
    </source>
</evidence>
<dbReference type="InterPro" id="IPR006976">
    <property type="entry name" value="VanZ-like"/>
</dbReference>
<evidence type="ECO:0000313" key="4">
    <source>
        <dbReference type="Proteomes" id="UP000034307"/>
    </source>
</evidence>
<accession>A0A0G1RLM2</accession>
<protein>
    <submittedName>
        <fullName evidence="3">VanZ-like protein</fullName>
    </submittedName>
</protein>
<dbReference type="AlphaFoldDB" id="A0A0G1RLM2"/>